<feature type="region of interest" description="Disordered" evidence="1">
    <location>
        <begin position="1"/>
        <end position="20"/>
    </location>
</feature>
<evidence type="ECO:0000313" key="3">
    <source>
        <dbReference type="Proteomes" id="UP000479000"/>
    </source>
</evidence>
<feature type="compositionally biased region" description="Basic and acidic residues" evidence="1">
    <location>
        <begin position="1"/>
        <end position="11"/>
    </location>
</feature>
<reference evidence="2 3" key="1">
    <citation type="submission" date="2020-02" db="EMBL/GenBank/DDBJ databases">
        <authorList>
            <person name="Ferguson B K."/>
        </authorList>
    </citation>
    <scope>NUCLEOTIDE SEQUENCE [LARGE SCALE GENOMIC DNA]</scope>
</reference>
<name>A0A6H5G3W8_9HEMI</name>
<keyword evidence="3" id="KW-1185">Reference proteome</keyword>
<evidence type="ECO:0000313" key="2">
    <source>
        <dbReference type="EMBL" id="CAA9997459.1"/>
    </source>
</evidence>
<gene>
    <name evidence="2" type="ORF">NTEN_LOCUS3761</name>
</gene>
<dbReference type="AlphaFoldDB" id="A0A6H5G3W8"/>
<dbReference type="EMBL" id="CADCXU010005825">
    <property type="protein sequence ID" value="CAA9997459.1"/>
    <property type="molecule type" value="Genomic_DNA"/>
</dbReference>
<protein>
    <submittedName>
        <fullName evidence="2">Uncharacterized protein</fullName>
    </submittedName>
</protein>
<dbReference type="Proteomes" id="UP000479000">
    <property type="component" value="Unassembled WGS sequence"/>
</dbReference>
<sequence length="253" mass="28814">MKVINEKDGGHHGLTSYGTRPKSCLTPAHLTASRRLGEKYRDLPKRRKCRQGAPLVPSPFSVLHTVSSSKTPEDLSTRLRPHTLDNFCEATRNHVAKCFPITSSESDLQKYRMSALWDPTASISNIHAESLRHKFDFDFDYEFEFLFHREFDFDFDYEFEFLFHQHKSIKIFDKDLLVLRADEDSDRPDFDLKSDGNLEKTGPPTLPIGSGALSSILVMTCFLLPIGRGGSILRLSIGIAIDSLRKRLIHCLD</sequence>
<accession>A0A6H5G3W8</accession>
<organism evidence="2 3">
    <name type="scientific">Nesidiocoris tenuis</name>
    <dbReference type="NCBI Taxonomy" id="355587"/>
    <lineage>
        <taxon>Eukaryota</taxon>
        <taxon>Metazoa</taxon>
        <taxon>Ecdysozoa</taxon>
        <taxon>Arthropoda</taxon>
        <taxon>Hexapoda</taxon>
        <taxon>Insecta</taxon>
        <taxon>Pterygota</taxon>
        <taxon>Neoptera</taxon>
        <taxon>Paraneoptera</taxon>
        <taxon>Hemiptera</taxon>
        <taxon>Heteroptera</taxon>
        <taxon>Panheteroptera</taxon>
        <taxon>Cimicomorpha</taxon>
        <taxon>Miridae</taxon>
        <taxon>Dicyphina</taxon>
        <taxon>Nesidiocoris</taxon>
    </lineage>
</organism>
<evidence type="ECO:0000256" key="1">
    <source>
        <dbReference type="SAM" id="MobiDB-lite"/>
    </source>
</evidence>
<dbReference type="OrthoDB" id="6631059at2759"/>
<proteinExistence type="predicted"/>